<dbReference type="InterPro" id="IPR051681">
    <property type="entry name" value="Ser/Thr_Kinases-Pseudokinases"/>
</dbReference>
<dbReference type="RefSeq" id="XP_004367746.1">
    <property type="nucleotide sequence ID" value="XM_004367689.1"/>
</dbReference>
<dbReference type="GO" id="GO:0004674">
    <property type="term" value="F:protein serine/threonine kinase activity"/>
    <property type="evidence" value="ECO:0007669"/>
    <property type="project" value="UniProtKB-KW"/>
</dbReference>
<feature type="region of interest" description="Disordered" evidence="6">
    <location>
        <begin position="1"/>
        <end position="39"/>
    </location>
</feature>
<feature type="region of interest" description="Disordered" evidence="6">
    <location>
        <begin position="52"/>
        <end position="105"/>
    </location>
</feature>
<feature type="compositionally biased region" description="Polar residues" evidence="6">
    <location>
        <begin position="30"/>
        <end position="39"/>
    </location>
</feature>
<name>L8HBV2_ACACF</name>
<dbReference type="InterPro" id="IPR011009">
    <property type="entry name" value="Kinase-like_dom_sf"/>
</dbReference>
<evidence type="ECO:0000259" key="7">
    <source>
        <dbReference type="PROSITE" id="PS50011"/>
    </source>
</evidence>
<dbReference type="STRING" id="1257118.L8HBV2"/>
<accession>L8HBV2</accession>
<dbReference type="PROSITE" id="PS50011">
    <property type="entry name" value="PROTEIN_KINASE_DOM"/>
    <property type="match status" value="1"/>
</dbReference>
<evidence type="ECO:0000256" key="1">
    <source>
        <dbReference type="ARBA" id="ARBA00022527"/>
    </source>
</evidence>
<dbReference type="VEuPathDB" id="AmoebaDB:ACA1_080610"/>
<dbReference type="OMA" id="GRAMIRT"/>
<keyword evidence="3 4" id="KW-0067">ATP-binding</keyword>
<evidence type="ECO:0000313" key="9">
    <source>
        <dbReference type="Proteomes" id="UP000011083"/>
    </source>
</evidence>
<dbReference type="Gene3D" id="3.30.200.20">
    <property type="entry name" value="Phosphorylase Kinase, domain 1"/>
    <property type="match status" value="1"/>
</dbReference>
<dbReference type="OrthoDB" id="5981594at2759"/>
<dbReference type="PROSITE" id="PS00108">
    <property type="entry name" value="PROTEIN_KINASE_ST"/>
    <property type="match status" value="1"/>
</dbReference>
<dbReference type="GO" id="GO:0005524">
    <property type="term" value="F:ATP binding"/>
    <property type="evidence" value="ECO:0007669"/>
    <property type="project" value="UniProtKB-UniRule"/>
</dbReference>
<reference evidence="8 9" key="1">
    <citation type="journal article" date="2013" name="Genome Biol.">
        <title>Genome of Acanthamoeba castellanii highlights extensive lateral gene transfer and early evolution of tyrosine kinase signaling.</title>
        <authorList>
            <person name="Clarke M."/>
            <person name="Lohan A.J."/>
            <person name="Liu B."/>
            <person name="Lagkouvardos I."/>
            <person name="Roy S."/>
            <person name="Zafar N."/>
            <person name="Bertelli C."/>
            <person name="Schilde C."/>
            <person name="Kianianmomeni A."/>
            <person name="Burglin T.R."/>
            <person name="Frech C."/>
            <person name="Turcotte B."/>
            <person name="Kopec K.O."/>
            <person name="Synnott J.M."/>
            <person name="Choo C."/>
            <person name="Paponov I."/>
            <person name="Finkler A."/>
            <person name="Soon Heng Tan C."/>
            <person name="Hutchins A.P."/>
            <person name="Weinmeier T."/>
            <person name="Rattei T."/>
            <person name="Chu J.S."/>
            <person name="Gimenez G."/>
            <person name="Irimia M."/>
            <person name="Rigden D.J."/>
            <person name="Fitzpatrick D.A."/>
            <person name="Lorenzo-Morales J."/>
            <person name="Bateman A."/>
            <person name="Chiu C.H."/>
            <person name="Tang P."/>
            <person name="Hegemann P."/>
            <person name="Fromm H."/>
            <person name="Raoult D."/>
            <person name="Greub G."/>
            <person name="Miranda-Saavedra D."/>
            <person name="Chen N."/>
            <person name="Nash P."/>
            <person name="Ginger M.L."/>
            <person name="Horn M."/>
            <person name="Schaap P."/>
            <person name="Caler L."/>
            <person name="Loftus B."/>
        </authorList>
    </citation>
    <scope>NUCLEOTIDE SEQUENCE [LARGE SCALE GENOMIC DNA]</scope>
    <source>
        <strain evidence="8 9">Neff</strain>
    </source>
</reference>
<evidence type="ECO:0000256" key="3">
    <source>
        <dbReference type="ARBA" id="ARBA00022840"/>
    </source>
</evidence>
<keyword evidence="8" id="KW-0808">Transferase</keyword>
<dbReference type="GeneID" id="14923608"/>
<feature type="compositionally biased region" description="Basic and acidic residues" evidence="6">
    <location>
        <begin position="79"/>
        <end position="89"/>
    </location>
</feature>
<dbReference type="KEGG" id="acan:ACA1_080610"/>
<protein>
    <submittedName>
        <fullName evidence="8">Protein kinase domain containing protein</fullName>
    </submittedName>
</protein>
<keyword evidence="9" id="KW-1185">Reference proteome</keyword>
<evidence type="ECO:0000313" key="8">
    <source>
        <dbReference type="EMBL" id="ELR22665.1"/>
    </source>
</evidence>
<keyword evidence="1 5" id="KW-0723">Serine/threonine-protein kinase</keyword>
<dbReference type="SMART" id="SM00220">
    <property type="entry name" value="S_TKc"/>
    <property type="match status" value="1"/>
</dbReference>
<dbReference type="InterPro" id="IPR017441">
    <property type="entry name" value="Protein_kinase_ATP_BS"/>
</dbReference>
<dbReference type="SUPFAM" id="SSF56112">
    <property type="entry name" value="Protein kinase-like (PK-like)"/>
    <property type="match status" value="1"/>
</dbReference>
<evidence type="ECO:0000256" key="2">
    <source>
        <dbReference type="ARBA" id="ARBA00022741"/>
    </source>
</evidence>
<comment type="similarity">
    <text evidence="5">Belongs to the protein kinase superfamily.</text>
</comment>
<evidence type="ECO:0000256" key="5">
    <source>
        <dbReference type="RuleBase" id="RU000304"/>
    </source>
</evidence>
<dbReference type="Proteomes" id="UP000011083">
    <property type="component" value="Unassembled WGS sequence"/>
</dbReference>
<dbReference type="InterPro" id="IPR001245">
    <property type="entry name" value="Ser-Thr/Tyr_kinase_cat_dom"/>
</dbReference>
<evidence type="ECO:0000256" key="6">
    <source>
        <dbReference type="SAM" id="MobiDB-lite"/>
    </source>
</evidence>
<dbReference type="Pfam" id="PF07714">
    <property type="entry name" value="PK_Tyr_Ser-Thr"/>
    <property type="match status" value="1"/>
</dbReference>
<dbReference type="InterPro" id="IPR008271">
    <property type="entry name" value="Ser/Thr_kinase_AS"/>
</dbReference>
<dbReference type="PROSITE" id="PS00107">
    <property type="entry name" value="PROTEIN_KINASE_ATP"/>
    <property type="match status" value="1"/>
</dbReference>
<feature type="binding site" evidence="4">
    <location>
        <position position="208"/>
    </location>
    <ligand>
        <name>ATP</name>
        <dbReference type="ChEBI" id="CHEBI:30616"/>
    </ligand>
</feature>
<gene>
    <name evidence="8" type="ORF">ACA1_080610</name>
</gene>
<dbReference type="AlphaFoldDB" id="L8HBV2"/>
<dbReference type="Gene3D" id="1.10.510.10">
    <property type="entry name" value="Transferase(Phosphotransferase) domain 1"/>
    <property type="match status" value="1"/>
</dbReference>
<dbReference type="PANTHER" id="PTHR44329">
    <property type="entry name" value="SERINE/THREONINE-PROTEIN KINASE TNNI3K-RELATED"/>
    <property type="match status" value="1"/>
</dbReference>
<dbReference type="InterPro" id="IPR000719">
    <property type="entry name" value="Prot_kinase_dom"/>
</dbReference>
<dbReference type="EMBL" id="KB007874">
    <property type="protein sequence ID" value="ELR22665.1"/>
    <property type="molecule type" value="Genomic_DNA"/>
</dbReference>
<keyword evidence="8" id="KW-0418">Kinase</keyword>
<evidence type="ECO:0000256" key="4">
    <source>
        <dbReference type="PROSITE-ProRule" id="PRU10141"/>
    </source>
</evidence>
<dbReference type="PANTHER" id="PTHR44329:SF289">
    <property type="entry name" value="SERINE_THREONINE-PROTEIN KINASE VIK"/>
    <property type="match status" value="1"/>
</dbReference>
<proteinExistence type="inferred from homology"/>
<organism evidence="8 9">
    <name type="scientific">Acanthamoeba castellanii (strain ATCC 30010 / Neff)</name>
    <dbReference type="NCBI Taxonomy" id="1257118"/>
    <lineage>
        <taxon>Eukaryota</taxon>
        <taxon>Amoebozoa</taxon>
        <taxon>Discosea</taxon>
        <taxon>Longamoebia</taxon>
        <taxon>Centramoebida</taxon>
        <taxon>Acanthamoebidae</taxon>
        <taxon>Acanthamoeba</taxon>
    </lineage>
</organism>
<feature type="domain" description="Protein kinase" evidence="7">
    <location>
        <begin position="181"/>
        <end position="429"/>
    </location>
</feature>
<sequence>MSSFSIAPPTRNLRMRRNGRPIACGANARSWPSSRGTRSTLGRAMIRTSEASTICAASRPIPKTSESAPAKSLGRRRVAAKDPEHEHNEASLGLGEESDEDDEGEWHTLDQIMKGEEEEVDVDAVEAGEQGEAEAGELAAAGDAEVTSEGHQGTETTDVVGGGVVEAGSDWAAINGNEVRVFGRPFLGFGAFATVKRGEWMGIPVAIKSINKLKKGQPARHPHIVSLYGALESESHIFIVMERLHINLSQAVERFSRRLVLEHCKRWATQIASAMHFLHSRGVIHRDLKLGNILLLTLCAVPTVGTAVKESEADNIHVGTTEYMAPELHVRSPHSTKMDVYSFGILLWKLFNPYTYPYPKHDPVSYGGGKRHRLHLLRVVHEGARPQMSKAFVPPAWRELMEDCWAADPNARPTFDEVVRRLKDLPAPS</sequence>
<keyword evidence="2 4" id="KW-0547">Nucleotide-binding</keyword>